<gene>
    <name evidence="1" type="ORF">BDN70DRAFT_480743</name>
</gene>
<keyword evidence="2" id="KW-1185">Reference proteome</keyword>
<evidence type="ECO:0008006" key="3">
    <source>
        <dbReference type="Google" id="ProtNLM"/>
    </source>
</evidence>
<comment type="caution">
    <text evidence="1">The sequence shown here is derived from an EMBL/GenBank/DDBJ whole genome shotgun (WGS) entry which is preliminary data.</text>
</comment>
<dbReference type="OrthoDB" id="674604at2759"/>
<dbReference type="Proteomes" id="UP000807469">
    <property type="component" value="Unassembled WGS sequence"/>
</dbReference>
<name>A0A9P5Z5P5_9AGAR</name>
<dbReference type="AlphaFoldDB" id="A0A9P5Z5P5"/>
<sequence length="329" mass="36852">MDTVCINKDSSAELDESIRTMYKWYHDSSVCIVYLAETSTLSDVHLDPWFTRGWTLQELLAPRHVKFYNVHWKEIIPQIDNDKRESQIRAEIKRATTITREELVNIHSASISRRMEWAATRKVTREEDTAYSLMGLFDVSISIAYGEGAERAFFRLVREVLGSSPYILDIFNWAGELPPPWKRVSSLFPFKPHQYLCRATNLKLDELRPVEPVTLTHLGLCVPILLLPATSAGGKPTPKAPVGDYNALVTISPREAEKEIPTVYCLLAARSIPGDGWISETTFQLTFGILNFGGDETSVQVPKTCLAVALSCQQGAGCVTSMGQITKID</sequence>
<reference evidence="1" key="1">
    <citation type="submission" date="2020-11" db="EMBL/GenBank/DDBJ databases">
        <authorList>
            <consortium name="DOE Joint Genome Institute"/>
            <person name="Ahrendt S."/>
            <person name="Riley R."/>
            <person name="Andreopoulos W."/>
            <person name="Labutti K."/>
            <person name="Pangilinan J."/>
            <person name="Ruiz-Duenas F.J."/>
            <person name="Barrasa J.M."/>
            <person name="Sanchez-Garcia M."/>
            <person name="Camarero S."/>
            <person name="Miyauchi S."/>
            <person name="Serrano A."/>
            <person name="Linde D."/>
            <person name="Babiker R."/>
            <person name="Drula E."/>
            <person name="Ayuso-Fernandez I."/>
            <person name="Pacheco R."/>
            <person name="Padilla G."/>
            <person name="Ferreira P."/>
            <person name="Barriuso J."/>
            <person name="Kellner H."/>
            <person name="Castanera R."/>
            <person name="Alfaro M."/>
            <person name="Ramirez L."/>
            <person name="Pisabarro A.G."/>
            <person name="Kuo A."/>
            <person name="Tritt A."/>
            <person name="Lipzen A."/>
            <person name="He G."/>
            <person name="Yan M."/>
            <person name="Ng V."/>
            <person name="Cullen D."/>
            <person name="Martin F."/>
            <person name="Rosso M.-N."/>
            <person name="Henrissat B."/>
            <person name="Hibbett D."/>
            <person name="Martinez A.T."/>
            <person name="Grigoriev I.V."/>
        </authorList>
    </citation>
    <scope>NUCLEOTIDE SEQUENCE</scope>
    <source>
        <strain evidence="1">CIRM-BRFM 674</strain>
    </source>
</reference>
<accession>A0A9P5Z5P5</accession>
<proteinExistence type="predicted"/>
<dbReference type="PANTHER" id="PTHR10622">
    <property type="entry name" value="HET DOMAIN-CONTAINING PROTEIN"/>
    <property type="match status" value="1"/>
</dbReference>
<evidence type="ECO:0000313" key="2">
    <source>
        <dbReference type="Proteomes" id="UP000807469"/>
    </source>
</evidence>
<organism evidence="1 2">
    <name type="scientific">Pholiota conissans</name>
    <dbReference type="NCBI Taxonomy" id="109636"/>
    <lineage>
        <taxon>Eukaryota</taxon>
        <taxon>Fungi</taxon>
        <taxon>Dikarya</taxon>
        <taxon>Basidiomycota</taxon>
        <taxon>Agaricomycotina</taxon>
        <taxon>Agaricomycetes</taxon>
        <taxon>Agaricomycetidae</taxon>
        <taxon>Agaricales</taxon>
        <taxon>Agaricineae</taxon>
        <taxon>Strophariaceae</taxon>
        <taxon>Pholiota</taxon>
    </lineage>
</organism>
<feature type="non-terminal residue" evidence="1">
    <location>
        <position position="329"/>
    </location>
</feature>
<protein>
    <recommendedName>
        <fullName evidence="3">Heterokaryon incompatibility domain-containing protein</fullName>
    </recommendedName>
</protein>
<dbReference type="EMBL" id="MU155170">
    <property type="protein sequence ID" value="KAF9482067.1"/>
    <property type="molecule type" value="Genomic_DNA"/>
</dbReference>
<dbReference type="PANTHER" id="PTHR10622:SF10">
    <property type="entry name" value="HET DOMAIN-CONTAINING PROTEIN"/>
    <property type="match status" value="1"/>
</dbReference>
<evidence type="ECO:0000313" key="1">
    <source>
        <dbReference type="EMBL" id="KAF9482067.1"/>
    </source>
</evidence>